<evidence type="ECO:0000313" key="1">
    <source>
        <dbReference type="EMBL" id="KAI3775460.1"/>
    </source>
</evidence>
<sequence>MRKHVRSLYAAIFNVKSCYNRTPDTQFSAFYELSTFIHLNVNRRNQRHKLAKLLQSPSSTDNPSAYYKVIHGQIITYGFQFDTFLANILISGYSNCDHLDYARMLFDEMPERNISTWSSMISAYTQRGYSEDGWMMFLMFQRESKESLNEYVLASVIRTATQLGSVIRGSQLHSLVVKTGLDQDVYVGTSVVDFYCKIGKVEDARLIFDGLPIKTAVSWTTMIAGYARVGKGELSLQLLSQMKQSNVTLDRYVLSSVLSACSIVGFFEGGKQIHGFVLRRGASMDISVSNALVDFYVKCGKVRSGRKIFDQMVIKNVISWTTMISGYMQNSFDDEAINLSIEMTRNGLKPDGFACTSILTSFASLEALEPGRQAHAYTVKMNLDKDEFVNNGLIDMYSKCNSLADARKVFNEIPNRNVIGYNAMIEGYSRHGNLYEALDLFCEMRLKNINPSLLTFVSLLGVSASLLTIQLSKQIHGFIIKCDVSMDIFVGSALIDVYSKCSLIYDARLVFDDMHEKDIVVWNAMLFGYTQMSENDTALKLYQELQISFQKPNEYTFVALLTAASNLASLQIGHQYHTQLLKTGLSLDSFVTNALLDMYAKCGSKNDAQNLFDSTVCKDIVCWNSMILTHAQHGDAKESLKLFGKMLNEGIRPNYVTFVAVLSACDHMGLVKDGFDHFESMASFGIEPGLEHYACMVSLLGRAGKLYEAKDFIEKLPIPSAGIIWRSLLSACRVAGNLEIGKHAAEMAILSDQKDSGSYILLSNIYASKGLWSEVKKVREMMESNGVVKEAGCSWIEINNEVHVFIARDRSHHSLWILIPDKWVELKIQEKAKVFFLSNLKLGLDVASCLVTRQVYGEGKMSQHFEAGDVVEVKVRRPLEREMAGLPRSEVSFRRSGSSGLVWDDKLLSGTLEPTEGEKEKKEPQKSEPKAYKTMEVAPTVDPPSPKVSGCGAICGMFGNHNQKHKQRKRR</sequence>
<protein>
    <submittedName>
        <fullName evidence="1">Uncharacterized protein</fullName>
    </submittedName>
</protein>
<dbReference type="Proteomes" id="UP001056120">
    <property type="component" value="Linkage Group LG16"/>
</dbReference>
<dbReference type="EMBL" id="CM042033">
    <property type="protein sequence ID" value="KAI3775460.1"/>
    <property type="molecule type" value="Genomic_DNA"/>
</dbReference>
<comment type="caution">
    <text evidence="1">The sequence shown here is derived from an EMBL/GenBank/DDBJ whole genome shotgun (WGS) entry which is preliminary data.</text>
</comment>
<gene>
    <name evidence="1" type="ORF">L1987_50036</name>
</gene>
<reference evidence="1 2" key="2">
    <citation type="journal article" date="2022" name="Mol. Ecol. Resour.">
        <title>The genomes of chicory, endive, great burdock and yacon provide insights into Asteraceae paleo-polyploidization history and plant inulin production.</title>
        <authorList>
            <person name="Fan W."/>
            <person name="Wang S."/>
            <person name="Wang H."/>
            <person name="Wang A."/>
            <person name="Jiang F."/>
            <person name="Liu H."/>
            <person name="Zhao H."/>
            <person name="Xu D."/>
            <person name="Zhang Y."/>
        </authorList>
    </citation>
    <scope>NUCLEOTIDE SEQUENCE [LARGE SCALE GENOMIC DNA]</scope>
    <source>
        <strain evidence="2">cv. Yunnan</strain>
        <tissue evidence="1">Leaves</tissue>
    </source>
</reference>
<evidence type="ECO:0000313" key="2">
    <source>
        <dbReference type="Proteomes" id="UP001056120"/>
    </source>
</evidence>
<name>A0ACB9FXD4_9ASTR</name>
<reference evidence="2" key="1">
    <citation type="journal article" date="2022" name="Mol. Ecol. Resour.">
        <title>The genomes of chicory, endive, great burdock and yacon provide insights into Asteraceae palaeo-polyploidization history and plant inulin production.</title>
        <authorList>
            <person name="Fan W."/>
            <person name="Wang S."/>
            <person name="Wang H."/>
            <person name="Wang A."/>
            <person name="Jiang F."/>
            <person name="Liu H."/>
            <person name="Zhao H."/>
            <person name="Xu D."/>
            <person name="Zhang Y."/>
        </authorList>
    </citation>
    <scope>NUCLEOTIDE SEQUENCE [LARGE SCALE GENOMIC DNA]</scope>
    <source>
        <strain evidence="2">cv. Yunnan</strain>
    </source>
</reference>
<keyword evidence="2" id="KW-1185">Reference proteome</keyword>
<proteinExistence type="predicted"/>
<accession>A0ACB9FXD4</accession>
<organism evidence="1 2">
    <name type="scientific">Smallanthus sonchifolius</name>
    <dbReference type="NCBI Taxonomy" id="185202"/>
    <lineage>
        <taxon>Eukaryota</taxon>
        <taxon>Viridiplantae</taxon>
        <taxon>Streptophyta</taxon>
        <taxon>Embryophyta</taxon>
        <taxon>Tracheophyta</taxon>
        <taxon>Spermatophyta</taxon>
        <taxon>Magnoliopsida</taxon>
        <taxon>eudicotyledons</taxon>
        <taxon>Gunneridae</taxon>
        <taxon>Pentapetalae</taxon>
        <taxon>asterids</taxon>
        <taxon>campanulids</taxon>
        <taxon>Asterales</taxon>
        <taxon>Asteraceae</taxon>
        <taxon>Asteroideae</taxon>
        <taxon>Heliantheae alliance</taxon>
        <taxon>Millerieae</taxon>
        <taxon>Smallanthus</taxon>
    </lineage>
</organism>